<protein>
    <submittedName>
        <fullName evidence="4">Retinol dehydrogenase 16 isoform X2</fullName>
    </submittedName>
</protein>
<accession>A0A3Q0DSL5</accession>
<feature type="region of interest" description="Disordered" evidence="2">
    <location>
        <begin position="1"/>
        <end position="44"/>
    </location>
</feature>
<dbReference type="PANTHER" id="PTHR43313">
    <property type="entry name" value="SHORT-CHAIN DEHYDROGENASE/REDUCTASE FAMILY 9C"/>
    <property type="match status" value="1"/>
</dbReference>
<dbReference type="GO" id="GO:0008202">
    <property type="term" value="P:steroid metabolic process"/>
    <property type="evidence" value="ECO:0007669"/>
    <property type="project" value="TreeGrafter"/>
</dbReference>
<dbReference type="RefSeq" id="XP_021564813.1">
    <property type="nucleotide sequence ID" value="XM_021709138.1"/>
</dbReference>
<comment type="similarity">
    <text evidence="1">Belongs to the short-chain dehydrogenases/reductases (SDR) family.</text>
</comment>
<dbReference type="Proteomes" id="UP000189704">
    <property type="component" value="Unplaced"/>
</dbReference>
<name>A0A3Q0DSL5_CARSF</name>
<sequence>MSDREGSRGAEGPDIRQAGDSDPERHQDRERRCSRPVGEGTRGRQRRELSYFGVKVSMIEPGHFKTAVNSKERFLKSFQELWDRAKPEVKQVYGEKFLESYMKKTENLEQKCTEDLSLVTNCMEHALTAHHPRTRYSAGWDAKLLYLPMSYLPSLLVDAMVYWGSPRPAKAL</sequence>
<proteinExistence type="inferred from homology"/>
<dbReference type="GeneID" id="103252533"/>
<organism evidence="3 4">
    <name type="scientific">Carlito syrichta</name>
    <name type="common">Philippine tarsier</name>
    <name type="synonym">Tarsius syrichta</name>
    <dbReference type="NCBI Taxonomy" id="1868482"/>
    <lineage>
        <taxon>Eukaryota</taxon>
        <taxon>Metazoa</taxon>
        <taxon>Chordata</taxon>
        <taxon>Craniata</taxon>
        <taxon>Vertebrata</taxon>
        <taxon>Euteleostomi</taxon>
        <taxon>Mammalia</taxon>
        <taxon>Eutheria</taxon>
        <taxon>Euarchontoglires</taxon>
        <taxon>Primates</taxon>
        <taxon>Haplorrhini</taxon>
        <taxon>Tarsiiformes</taxon>
        <taxon>Tarsiidae</taxon>
        <taxon>Carlito</taxon>
    </lineage>
</organism>
<gene>
    <name evidence="4" type="primary">LOC103252533</name>
</gene>
<evidence type="ECO:0000256" key="2">
    <source>
        <dbReference type="SAM" id="MobiDB-lite"/>
    </source>
</evidence>
<dbReference type="Gene3D" id="3.40.50.720">
    <property type="entry name" value="NAD(P)-binding Rossmann-like Domain"/>
    <property type="match status" value="1"/>
</dbReference>
<evidence type="ECO:0000313" key="4">
    <source>
        <dbReference type="RefSeq" id="XP_021564813.1"/>
    </source>
</evidence>
<dbReference type="GO" id="GO:0016616">
    <property type="term" value="F:oxidoreductase activity, acting on the CH-OH group of donors, NAD or NADP as acceptor"/>
    <property type="evidence" value="ECO:0007669"/>
    <property type="project" value="UniProtKB-ARBA"/>
</dbReference>
<dbReference type="PANTHER" id="PTHR43313:SF11">
    <property type="entry name" value="RETINOL DEHYDROGENASE 16"/>
    <property type="match status" value="1"/>
</dbReference>
<keyword evidence="3" id="KW-1185">Reference proteome</keyword>
<feature type="compositionally biased region" description="Basic and acidic residues" evidence="2">
    <location>
        <begin position="1"/>
        <end position="33"/>
    </location>
</feature>
<dbReference type="AlphaFoldDB" id="A0A3Q0DSL5"/>
<reference evidence="4" key="1">
    <citation type="submission" date="2025-08" db="UniProtKB">
        <authorList>
            <consortium name="RefSeq"/>
        </authorList>
    </citation>
    <scope>IDENTIFICATION</scope>
</reference>
<evidence type="ECO:0000313" key="3">
    <source>
        <dbReference type="Proteomes" id="UP000189704"/>
    </source>
</evidence>
<evidence type="ECO:0000256" key="1">
    <source>
        <dbReference type="ARBA" id="ARBA00006484"/>
    </source>
</evidence>